<dbReference type="EMBL" id="CACVBM020001607">
    <property type="protein sequence ID" value="CAA7055757.1"/>
    <property type="molecule type" value="Genomic_DNA"/>
</dbReference>
<dbReference type="Proteomes" id="UP000467841">
    <property type="component" value="Unassembled WGS sequence"/>
</dbReference>
<evidence type="ECO:0000313" key="2">
    <source>
        <dbReference type="EMBL" id="CAA7055757.1"/>
    </source>
</evidence>
<gene>
    <name evidence="2" type="ORF">MERR_LOCUS42993</name>
</gene>
<keyword evidence="3" id="KW-1185">Reference proteome</keyword>
<dbReference type="InterPro" id="IPR007598">
    <property type="entry name" value="DUF577"/>
</dbReference>
<dbReference type="PANTHER" id="PTHR31861">
    <property type="entry name" value="OS10G0507500 PROTEIN"/>
    <property type="match status" value="1"/>
</dbReference>
<comment type="caution">
    <text evidence="2">The sequence shown here is derived from an EMBL/GenBank/DDBJ whole genome shotgun (WGS) entry which is preliminary data.</text>
</comment>
<evidence type="ECO:0000313" key="3">
    <source>
        <dbReference type="Proteomes" id="UP000467841"/>
    </source>
</evidence>
<dbReference type="PANTHER" id="PTHR31861:SF22">
    <property type="entry name" value="DUF577 DOMAIN-CONTAINING PROTEIN"/>
    <property type="match status" value="1"/>
</dbReference>
<organism evidence="2 3">
    <name type="scientific">Microthlaspi erraticum</name>
    <dbReference type="NCBI Taxonomy" id="1685480"/>
    <lineage>
        <taxon>Eukaryota</taxon>
        <taxon>Viridiplantae</taxon>
        <taxon>Streptophyta</taxon>
        <taxon>Embryophyta</taxon>
        <taxon>Tracheophyta</taxon>
        <taxon>Spermatophyta</taxon>
        <taxon>Magnoliopsida</taxon>
        <taxon>eudicotyledons</taxon>
        <taxon>Gunneridae</taxon>
        <taxon>Pentapetalae</taxon>
        <taxon>rosids</taxon>
        <taxon>malvids</taxon>
        <taxon>Brassicales</taxon>
        <taxon>Brassicaceae</taxon>
        <taxon>Coluteocarpeae</taxon>
        <taxon>Microthlaspi</taxon>
    </lineage>
</organism>
<dbReference type="Pfam" id="PF04510">
    <property type="entry name" value="DUF577"/>
    <property type="match status" value="2"/>
</dbReference>
<accession>A0A6D2KTU5</accession>
<reference evidence="2" key="1">
    <citation type="submission" date="2020-01" db="EMBL/GenBank/DDBJ databases">
        <authorList>
            <person name="Mishra B."/>
        </authorList>
    </citation>
    <scope>NUCLEOTIDE SEQUENCE [LARGE SCALE GENOMIC DNA]</scope>
</reference>
<dbReference type="OrthoDB" id="1064002at2759"/>
<dbReference type="AlphaFoldDB" id="A0A6D2KTU5"/>
<evidence type="ECO:0000259" key="1">
    <source>
        <dbReference type="Pfam" id="PF04510"/>
    </source>
</evidence>
<sequence>MARTPDLWPKAMDLLRKKSLSEVAEALFPLLMDQETTTQYRSSLALYKYCVDTAPDALTLKLLSVYPSSFCPIFRFQWIHLLSGTITYLRNHNFRFSPTFLPRIKPQLIACVNLKESKDSETKILARIVSFVAENVAASDGEWIELSDCIIDLAKKEPRKACLVVLDLPLSYGRFINRFARLILEMAKVLLNPQLVESKDWSLVLQTAIKIGVLQSDSRNAVETIVVDTAENLAKNGITRELLLKGIEDLKLFLARDGIFNRYSKEQLVYVGWLVFQISACCHQSIEQSKRVSGEVLRVMKKPKKHHREHGGEGFESDWCEYLTEFPTEDLLRVFASTNLGERCRELAIRRLNGLLSDHASKKERIEIRVMRLLQRDLIERLKEEGLAEHLFIVLGEVVVHVANELASSQDDKWFDLWHYIATECKTEFKKAVYIFQCLTMMVDADKDFMVPTIESLIPEISSRLKPPGDLLVVVDERCWSAAFVGAFCVVVHLVEIRDRVETVKEVLFSMVGSVRELVERRMEVEFVMRAFKDVESIVKKQMSWYSTGEYRVVKGLLWRLGEIEGMEMESKDVLFRMEMSLERGVFDALKGIPKSELDWLSKPEA</sequence>
<feature type="domain" description="DUF577" evidence="1">
    <location>
        <begin position="102"/>
        <end position="258"/>
    </location>
</feature>
<name>A0A6D2KTU5_9BRAS</name>
<protein>
    <recommendedName>
        <fullName evidence="1">DUF577 domain-containing protein</fullName>
    </recommendedName>
</protein>
<feature type="domain" description="DUF577" evidence="1">
    <location>
        <begin position="371"/>
        <end position="548"/>
    </location>
</feature>
<proteinExistence type="predicted"/>